<evidence type="ECO:0000313" key="2">
    <source>
        <dbReference type="EMBL" id="TCJ14523.1"/>
    </source>
</evidence>
<feature type="signal peptide" evidence="1">
    <location>
        <begin position="1"/>
        <end position="20"/>
    </location>
</feature>
<dbReference type="Pfam" id="PF07920">
    <property type="entry name" value="DUF1684"/>
    <property type="match status" value="1"/>
</dbReference>
<dbReference type="InterPro" id="IPR012467">
    <property type="entry name" value="DUF1684"/>
</dbReference>
<name>A0A4R1BBZ7_9BACT</name>
<protein>
    <submittedName>
        <fullName evidence="2">DUF1684 domain-containing protein</fullName>
    </submittedName>
</protein>
<dbReference type="PANTHER" id="PTHR41913:SF1">
    <property type="entry name" value="DUF1684 DOMAIN-CONTAINING PROTEIN"/>
    <property type="match status" value="1"/>
</dbReference>
<organism evidence="2 3">
    <name type="scientific">Flaviaesturariibacter flavus</name>
    <dbReference type="NCBI Taxonomy" id="2502780"/>
    <lineage>
        <taxon>Bacteria</taxon>
        <taxon>Pseudomonadati</taxon>
        <taxon>Bacteroidota</taxon>
        <taxon>Chitinophagia</taxon>
        <taxon>Chitinophagales</taxon>
        <taxon>Chitinophagaceae</taxon>
        <taxon>Flaviaestuariibacter</taxon>
    </lineage>
</organism>
<gene>
    <name evidence="2" type="ORF">EPD60_11095</name>
</gene>
<dbReference type="RefSeq" id="WP_131449513.1">
    <property type="nucleotide sequence ID" value="NZ_SJZI01000042.1"/>
</dbReference>
<dbReference type="EMBL" id="SJZI01000042">
    <property type="protein sequence ID" value="TCJ14523.1"/>
    <property type="molecule type" value="Genomic_DNA"/>
</dbReference>
<dbReference type="Proteomes" id="UP000295334">
    <property type="component" value="Unassembled WGS sequence"/>
</dbReference>
<dbReference type="PANTHER" id="PTHR41913">
    <property type="entry name" value="DUF1684 DOMAIN-CONTAINING PROTEIN"/>
    <property type="match status" value="1"/>
</dbReference>
<proteinExistence type="predicted"/>
<comment type="caution">
    <text evidence="2">The sequence shown here is derived from an EMBL/GenBank/DDBJ whole genome shotgun (WGS) entry which is preliminary data.</text>
</comment>
<reference evidence="2 3" key="1">
    <citation type="submission" date="2019-03" db="EMBL/GenBank/DDBJ databases">
        <authorList>
            <person name="Kim M.K.M."/>
        </authorList>
    </citation>
    <scope>NUCLEOTIDE SEQUENCE [LARGE SCALE GENOMIC DNA]</scope>
    <source>
        <strain evidence="2 3">17J68-12</strain>
    </source>
</reference>
<evidence type="ECO:0000313" key="3">
    <source>
        <dbReference type="Proteomes" id="UP000295334"/>
    </source>
</evidence>
<evidence type="ECO:0000256" key="1">
    <source>
        <dbReference type="SAM" id="SignalP"/>
    </source>
</evidence>
<feature type="chain" id="PRO_5020899419" evidence="1">
    <location>
        <begin position="21"/>
        <end position="203"/>
    </location>
</feature>
<keyword evidence="1" id="KW-0732">Signal</keyword>
<sequence length="203" mass="23215">MMKFLSGTLTLLLCLFTATAFSQKGNSAYVQSINDYVRNYITTHEVVKGADRKHLHFFAPDSAYRVVATFEPIDDKAGFKMPTSQQTFQPYFRYGKIRFTINGVPCELTVYQSKSLMKNEQYKSYLFIPFTDRTTGDETYDGGRYIDVSIPDITNNRIEIDFNKAYNPYCCYSEGYSCPIPPKENALAVAIRAGEMKYTKPVH</sequence>
<dbReference type="OrthoDB" id="5493262at2"/>
<keyword evidence="3" id="KW-1185">Reference proteome</keyword>
<dbReference type="AlphaFoldDB" id="A0A4R1BBZ7"/>
<accession>A0A4R1BBZ7</accession>